<dbReference type="InterPro" id="IPR049450">
    <property type="entry name" value="ACOT8-like_C"/>
</dbReference>
<dbReference type="EMBL" id="JBHUDX010000083">
    <property type="protein sequence ID" value="MFD1661802.1"/>
    <property type="molecule type" value="Genomic_DNA"/>
</dbReference>
<dbReference type="SUPFAM" id="SSF54637">
    <property type="entry name" value="Thioesterase/thiol ester dehydrase-isomerase"/>
    <property type="match status" value="1"/>
</dbReference>
<dbReference type="PANTHER" id="PTHR38110">
    <property type="entry name" value="CHROMOSOME 23, WHOLE GENOME SHOTGUN SEQUENCE"/>
    <property type="match status" value="1"/>
</dbReference>
<name>A0ABW4IX56_9ACTN</name>
<feature type="domain" description="Acyl-CoA thioesterase-like C-terminal" evidence="1">
    <location>
        <begin position="6"/>
        <end position="116"/>
    </location>
</feature>
<keyword evidence="3" id="KW-1185">Reference proteome</keyword>
<comment type="caution">
    <text evidence="2">The sequence shown here is derived from an EMBL/GenBank/DDBJ whole genome shotgun (WGS) entry which is preliminary data.</text>
</comment>
<dbReference type="Proteomes" id="UP001597261">
    <property type="component" value="Unassembled WGS sequence"/>
</dbReference>
<dbReference type="Pfam" id="PF20789">
    <property type="entry name" value="4HBT_3C"/>
    <property type="match status" value="1"/>
</dbReference>
<accession>A0ABW4IX56</accession>
<dbReference type="InterPro" id="IPR029069">
    <property type="entry name" value="HotDog_dom_sf"/>
</dbReference>
<protein>
    <submittedName>
        <fullName evidence="2">Thioesterase family protein</fullName>
    </submittedName>
</protein>
<dbReference type="InterPro" id="IPR042171">
    <property type="entry name" value="Acyl-CoA_hotdog"/>
</dbReference>
<organism evidence="2 3">
    <name type="scientific">Streptomyces caeni</name>
    <dbReference type="NCBI Taxonomy" id="2307231"/>
    <lineage>
        <taxon>Bacteria</taxon>
        <taxon>Bacillati</taxon>
        <taxon>Actinomycetota</taxon>
        <taxon>Actinomycetes</taxon>
        <taxon>Kitasatosporales</taxon>
        <taxon>Streptomycetaceae</taxon>
        <taxon>Streptomyces</taxon>
    </lineage>
</organism>
<evidence type="ECO:0000313" key="3">
    <source>
        <dbReference type="Proteomes" id="UP001597261"/>
    </source>
</evidence>
<evidence type="ECO:0000259" key="1">
    <source>
        <dbReference type="Pfam" id="PF20789"/>
    </source>
</evidence>
<feature type="non-terminal residue" evidence="2">
    <location>
        <position position="1"/>
    </location>
</feature>
<proteinExistence type="predicted"/>
<dbReference type="InterPro" id="IPR052389">
    <property type="entry name" value="Sec_Metab_Biosynth-Assoc"/>
</dbReference>
<dbReference type="PANTHER" id="PTHR38110:SF1">
    <property type="entry name" value="THIOESTERASE DOMAIN-CONTAINING PROTEIN"/>
    <property type="match status" value="1"/>
</dbReference>
<reference evidence="3" key="1">
    <citation type="journal article" date="2019" name="Int. J. Syst. Evol. Microbiol.">
        <title>The Global Catalogue of Microorganisms (GCM) 10K type strain sequencing project: providing services to taxonomists for standard genome sequencing and annotation.</title>
        <authorList>
            <consortium name="The Broad Institute Genomics Platform"/>
            <consortium name="The Broad Institute Genome Sequencing Center for Infectious Disease"/>
            <person name="Wu L."/>
            <person name="Ma J."/>
        </authorList>
    </citation>
    <scope>NUCLEOTIDE SEQUENCE [LARGE SCALE GENOMIC DNA]</scope>
    <source>
        <strain evidence="3">CGMCC 1.12470</strain>
    </source>
</reference>
<gene>
    <name evidence="2" type="ORF">ACFSL4_27330</name>
</gene>
<sequence>QVEIRPAGPGRPLGGGERAELLAWVRFADGRTLDAGAVVTLTDVLPPGLYARWRSPRPVPTAELTVHFADAPDDAAPEGWALVRMRTAQAGGGWVVDDSEVWSADGRLLALARQARVVRGEGPRPGGHPAAGSVNS</sequence>
<evidence type="ECO:0000313" key="2">
    <source>
        <dbReference type="EMBL" id="MFD1661802.1"/>
    </source>
</evidence>
<dbReference type="Gene3D" id="2.40.160.210">
    <property type="entry name" value="Acyl-CoA thioesterase, double hotdog domain"/>
    <property type="match status" value="1"/>
</dbReference>